<dbReference type="AlphaFoldDB" id="A0A060ZAM8"/>
<name>A0A060ZAM8_9ACTN</name>
<reference evidence="1" key="1">
    <citation type="submission" date="2014-05" db="EMBL/GenBank/DDBJ databases">
        <authorList>
            <person name="Horn Fabian"/>
        </authorList>
    </citation>
    <scope>NUCLEOTIDE SEQUENCE</scope>
</reference>
<dbReference type="HOGENOM" id="CLU_3205836_0_0_11"/>
<proteinExistence type="predicted"/>
<protein>
    <submittedName>
        <fullName evidence="1">Uncharacterized protein</fullName>
    </submittedName>
</protein>
<sequence>MRKVSDDTTSRNSASIGSINGEWNAWLTRKRRDFSNRAAISLEHT</sequence>
<dbReference type="EMBL" id="LK022848">
    <property type="protein sequence ID" value="CDR01148.1"/>
    <property type="molecule type" value="Genomic_DNA"/>
</dbReference>
<accession>A0A060ZAM8</accession>
<evidence type="ECO:0000313" key="1">
    <source>
        <dbReference type="EMBL" id="CDR01148.1"/>
    </source>
</evidence>
<gene>
    <name evidence="1" type="ORF">SIRAN147</name>
</gene>
<organism evidence="1">
    <name type="scientific">Streptomyces iranensis</name>
    <dbReference type="NCBI Taxonomy" id="576784"/>
    <lineage>
        <taxon>Bacteria</taxon>
        <taxon>Bacillati</taxon>
        <taxon>Actinomycetota</taxon>
        <taxon>Actinomycetes</taxon>
        <taxon>Kitasatosporales</taxon>
        <taxon>Streptomycetaceae</taxon>
        <taxon>Streptomyces</taxon>
        <taxon>Streptomyces violaceusniger group</taxon>
    </lineage>
</organism>